<evidence type="ECO:0000313" key="2">
    <source>
        <dbReference type="RefSeq" id="XP_016667490.1"/>
    </source>
</evidence>
<dbReference type="Proteomes" id="UP000818029">
    <property type="component" value="Chromosome D09"/>
</dbReference>
<dbReference type="PANTHER" id="PTHR11439">
    <property type="entry name" value="GAG-POL-RELATED RETROTRANSPOSON"/>
    <property type="match status" value="1"/>
</dbReference>
<evidence type="ECO:0000313" key="1">
    <source>
        <dbReference type="Proteomes" id="UP000818029"/>
    </source>
</evidence>
<dbReference type="KEGG" id="ghi:107887500"/>
<dbReference type="PaxDb" id="3635-A0A1U8HN67"/>
<sequence length="154" mass="17295">MRAILLVIPGALQYIVLIRPDIAYAVNRVCQFMHAPTTVHMVALKCILRYLSGTIEFGLVFRPSDRLSLVFQKATSVPAQLLLQRILFFIPSLNMWNSICFFVREKVANDSLVVGEVPACDQVADVLTKPLSVSAFVRFRNCLQILPLEKLGEC</sequence>
<reference evidence="2" key="2">
    <citation type="submission" date="2025-08" db="UniProtKB">
        <authorList>
            <consortium name="RefSeq"/>
        </authorList>
    </citation>
    <scope>IDENTIFICATION</scope>
</reference>
<organism evidence="1 2">
    <name type="scientific">Gossypium hirsutum</name>
    <name type="common">Upland cotton</name>
    <name type="synonym">Gossypium mexicanum</name>
    <dbReference type="NCBI Taxonomy" id="3635"/>
    <lineage>
        <taxon>Eukaryota</taxon>
        <taxon>Viridiplantae</taxon>
        <taxon>Streptophyta</taxon>
        <taxon>Embryophyta</taxon>
        <taxon>Tracheophyta</taxon>
        <taxon>Spermatophyta</taxon>
        <taxon>Magnoliopsida</taxon>
        <taxon>eudicotyledons</taxon>
        <taxon>Gunneridae</taxon>
        <taxon>Pentapetalae</taxon>
        <taxon>rosids</taxon>
        <taxon>malvids</taxon>
        <taxon>Malvales</taxon>
        <taxon>Malvaceae</taxon>
        <taxon>Malvoideae</taxon>
        <taxon>Gossypium</taxon>
    </lineage>
</organism>
<name>A0A1U8HN67_GOSHI</name>
<proteinExistence type="predicted"/>
<protein>
    <submittedName>
        <fullName evidence="2">Uncharacterized protein</fullName>
    </submittedName>
</protein>
<dbReference type="AlphaFoldDB" id="A0A1U8HN67"/>
<dbReference type="RefSeq" id="XP_016667490.1">
    <property type="nucleotide sequence ID" value="XM_016812001.1"/>
</dbReference>
<keyword evidence="1" id="KW-1185">Reference proteome</keyword>
<reference evidence="1" key="1">
    <citation type="journal article" date="2020" name="Nat. Genet.">
        <title>Genomic diversifications of five Gossypium allopolyploid species and their impact on cotton improvement.</title>
        <authorList>
            <person name="Chen Z.J."/>
            <person name="Sreedasyam A."/>
            <person name="Ando A."/>
            <person name="Song Q."/>
            <person name="De Santiago L.M."/>
            <person name="Hulse-Kemp A.M."/>
            <person name="Ding M."/>
            <person name="Ye W."/>
            <person name="Kirkbride R.C."/>
            <person name="Jenkins J."/>
            <person name="Plott C."/>
            <person name="Lovell J."/>
            <person name="Lin Y.M."/>
            <person name="Vaughn R."/>
            <person name="Liu B."/>
            <person name="Simpson S."/>
            <person name="Scheffler B.E."/>
            <person name="Wen L."/>
            <person name="Saski C.A."/>
            <person name="Grover C.E."/>
            <person name="Hu G."/>
            <person name="Conover J.L."/>
            <person name="Carlson J.W."/>
            <person name="Shu S."/>
            <person name="Boston L.B."/>
            <person name="Williams M."/>
            <person name="Peterson D.G."/>
            <person name="McGee K."/>
            <person name="Jones D.C."/>
            <person name="Wendel J.F."/>
            <person name="Stelly D.M."/>
            <person name="Grimwood J."/>
            <person name="Schmutz J."/>
        </authorList>
    </citation>
    <scope>NUCLEOTIDE SEQUENCE [LARGE SCALE GENOMIC DNA]</scope>
    <source>
        <strain evidence="1">cv. TM-1</strain>
    </source>
</reference>
<dbReference type="GeneID" id="107887500"/>
<accession>A0A1U8HN67</accession>
<dbReference type="PANTHER" id="PTHR11439:SF455">
    <property type="entry name" value="RLK (RECEPTOR-LIKE PROTEIN KINASE) 8, PUTATIVE-RELATED"/>
    <property type="match status" value="1"/>
</dbReference>
<gene>
    <name evidence="2" type="primary">LOC107887500</name>
</gene>